<dbReference type="RefSeq" id="WP_201786939.1">
    <property type="nucleotide sequence ID" value="NZ_JQSG02000002.1"/>
</dbReference>
<keyword evidence="2" id="KW-1185">Reference proteome</keyword>
<evidence type="ECO:0000313" key="2">
    <source>
        <dbReference type="Proteomes" id="UP000029273"/>
    </source>
</evidence>
<gene>
    <name evidence="1" type="ORF">Thpro_020961</name>
</gene>
<evidence type="ECO:0008006" key="3">
    <source>
        <dbReference type="Google" id="ProtNLM"/>
    </source>
</evidence>
<dbReference type="Pfam" id="PF12007">
    <property type="entry name" value="DUF3501"/>
    <property type="match status" value="1"/>
</dbReference>
<dbReference type="EMBL" id="JQSG02000002">
    <property type="protein sequence ID" value="OBS09911.1"/>
    <property type="molecule type" value="Genomic_DNA"/>
</dbReference>
<protein>
    <recommendedName>
        <fullName evidence="3">DUF3501 family protein</fullName>
    </recommendedName>
</protein>
<dbReference type="InterPro" id="IPR021890">
    <property type="entry name" value="DUF3501"/>
</dbReference>
<organism evidence="1 2">
    <name type="scientific">Acidihalobacter prosperus</name>
    <dbReference type="NCBI Taxonomy" id="160660"/>
    <lineage>
        <taxon>Bacteria</taxon>
        <taxon>Pseudomonadati</taxon>
        <taxon>Pseudomonadota</taxon>
        <taxon>Gammaproteobacteria</taxon>
        <taxon>Chromatiales</taxon>
        <taxon>Ectothiorhodospiraceae</taxon>
        <taxon>Acidihalobacter</taxon>
    </lineage>
</organism>
<name>A0A1A6C5R2_9GAMM</name>
<dbReference type="AlphaFoldDB" id="A0A1A6C5R2"/>
<accession>A0A1A6C5R2</accession>
<sequence>MEKLNRSDLYTLERYAEVRPEFRARVMQHKRPRRVALGEHAALYFEDRLTMQYQIQEILRAERIFEAAGIEEELEAYNPLIPDGSNWKATFMIEYADEFERDEALKRLINVEDKVWVRVQGHAKVYAVADEDLERETEEKTSSVHFMRFELAPEMVVAAKSGAALAAGIDYAGFEFVCDPLPEDTARSLAADLA</sequence>
<evidence type="ECO:0000313" key="1">
    <source>
        <dbReference type="EMBL" id="OBS09911.1"/>
    </source>
</evidence>
<reference evidence="1 2" key="1">
    <citation type="journal article" date="2014" name="Genome Announc.">
        <title>Draft Genome Sequence of the Iron-Oxidizing, Acidophilic, and Halotolerant 'Thiobacillus prosperus' Type Strain DSM 5130.</title>
        <authorList>
            <person name="Ossandon F.J."/>
            <person name="Cardenas J.P."/>
            <person name="Corbett M."/>
            <person name="Quatrini R."/>
            <person name="Holmes D.S."/>
            <person name="Watkin E."/>
        </authorList>
    </citation>
    <scope>NUCLEOTIDE SEQUENCE [LARGE SCALE GENOMIC DNA]</scope>
    <source>
        <strain evidence="1 2">DSM 5130</strain>
    </source>
</reference>
<dbReference type="STRING" id="160660.BJI67_10930"/>
<dbReference type="Proteomes" id="UP000029273">
    <property type="component" value="Unassembled WGS sequence"/>
</dbReference>
<proteinExistence type="predicted"/>
<comment type="caution">
    <text evidence="1">The sequence shown here is derived from an EMBL/GenBank/DDBJ whole genome shotgun (WGS) entry which is preliminary data.</text>
</comment>